<evidence type="ECO:0000256" key="4">
    <source>
        <dbReference type="ARBA" id="ARBA00022989"/>
    </source>
</evidence>
<feature type="transmembrane region" description="Helical" evidence="6">
    <location>
        <begin position="162"/>
        <end position="182"/>
    </location>
</feature>
<feature type="transmembrane region" description="Helical" evidence="6">
    <location>
        <begin position="71"/>
        <end position="91"/>
    </location>
</feature>
<dbReference type="Gene3D" id="1.20.1250.20">
    <property type="entry name" value="MFS general substrate transporter like domains"/>
    <property type="match status" value="1"/>
</dbReference>
<dbReference type="SUPFAM" id="SSF103473">
    <property type="entry name" value="MFS general substrate transporter"/>
    <property type="match status" value="1"/>
</dbReference>
<accession>A0A1I5QD84</accession>
<dbReference type="Pfam" id="PF07690">
    <property type="entry name" value="MFS_1"/>
    <property type="match status" value="1"/>
</dbReference>
<dbReference type="PANTHER" id="PTHR43124:SF3">
    <property type="entry name" value="CHLORAMPHENICOL EFFLUX PUMP RV0191"/>
    <property type="match status" value="1"/>
</dbReference>
<reference evidence="8 9" key="1">
    <citation type="submission" date="2016-10" db="EMBL/GenBank/DDBJ databases">
        <authorList>
            <person name="de Groot N.N."/>
        </authorList>
    </citation>
    <scope>NUCLEOTIDE SEQUENCE [LARGE SCALE GENOMIC DNA]</scope>
    <source>
        <strain evidence="8 9">DSM 19547</strain>
    </source>
</reference>
<feature type="transmembrane region" description="Helical" evidence="6">
    <location>
        <begin position="331"/>
        <end position="350"/>
    </location>
</feature>
<feature type="transmembrane region" description="Helical" evidence="6">
    <location>
        <begin position="272"/>
        <end position="292"/>
    </location>
</feature>
<keyword evidence="4 6" id="KW-1133">Transmembrane helix</keyword>
<evidence type="ECO:0000256" key="2">
    <source>
        <dbReference type="ARBA" id="ARBA00022475"/>
    </source>
</evidence>
<dbReference type="InterPro" id="IPR036259">
    <property type="entry name" value="MFS_trans_sf"/>
</dbReference>
<keyword evidence="5 6" id="KW-0472">Membrane</keyword>
<dbReference type="RefSeq" id="WP_245759224.1">
    <property type="nucleotide sequence ID" value="NZ_FOXA01000006.1"/>
</dbReference>
<keyword evidence="2" id="KW-1003">Cell membrane</keyword>
<dbReference type="GO" id="GO:0022857">
    <property type="term" value="F:transmembrane transporter activity"/>
    <property type="evidence" value="ECO:0007669"/>
    <property type="project" value="InterPro"/>
</dbReference>
<evidence type="ECO:0000256" key="1">
    <source>
        <dbReference type="ARBA" id="ARBA00004651"/>
    </source>
</evidence>
<evidence type="ECO:0000256" key="6">
    <source>
        <dbReference type="SAM" id="Phobius"/>
    </source>
</evidence>
<comment type="subcellular location">
    <subcellularLocation>
        <location evidence="1">Cell membrane</location>
        <topology evidence="1">Multi-pass membrane protein</topology>
    </subcellularLocation>
</comment>
<keyword evidence="9" id="KW-1185">Reference proteome</keyword>
<dbReference type="PANTHER" id="PTHR43124">
    <property type="entry name" value="PURINE EFFLUX PUMP PBUE"/>
    <property type="match status" value="1"/>
</dbReference>
<evidence type="ECO:0000256" key="5">
    <source>
        <dbReference type="ARBA" id="ARBA00023136"/>
    </source>
</evidence>
<dbReference type="EMBL" id="FOXA01000006">
    <property type="protein sequence ID" value="SFP44258.1"/>
    <property type="molecule type" value="Genomic_DNA"/>
</dbReference>
<dbReference type="InterPro" id="IPR020846">
    <property type="entry name" value="MFS_dom"/>
</dbReference>
<proteinExistence type="predicted"/>
<organism evidence="8 9">
    <name type="scientific">Tranquillimonas alkanivorans</name>
    <dbReference type="NCBI Taxonomy" id="441119"/>
    <lineage>
        <taxon>Bacteria</taxon>
        <taxon>Pseudomonadati</taxon>
        <taxon>Pseudomonadota</taxon>
        <taxon>Alphaproteobacteria</taxon>
        <taxon>Rhodobacterales</taxon>
        <taxon>Roseobacteraceae</taxon>
        <taxon>Tranquillimonas</taxon>
    </lineage>
</organism>
<evidence type="ECO:0000313" key="8">
    <source>
        <dbReference type="EMBL" id="SFP44258.1"/>
    </source>
</evidence>
<feature type="transmembrane region" description="Helical" evidence="6">
    <location>
        <begin position="238"/>
        <end position="260"/>
    </location>
</feature>
<feature type="transmembrane region" description="Helical" evidence="6">
    <location>
        <begin position="97"/>
        <end position="119"/>
    </location>
</feature>
<feature type="transmembrane region" description="Helical" evidence="6">
    <location>
        <begin position="298"/>
        <end position="319"/>
    </location>
</feature>
<feature type="domain" description="Major facilitator superfamily (MFS) profile" evidence="7">
    <location>
        <begin position="1"/>
        <end position="386"/>
    </location>
</feature>
<feature type="transmembrane region" description="Helical" evidence="6">
    <location>
        <begin position="131"/>
        <end position="156"/>
    </location>
</feature>
<evidence type="ECO:0000259" key="7">
    <source>
        <dbReference type="PROSITE" id="PS50850"/>
    </source>
</evidence>
<feature type="transmembrane region" description="Helical" evidence="6">
    <location>
        <begin position="362"/>
        <end position="384"/>
    </location>
</feature>
<sequence length="390" mass="39352">MSFWKLSAAGFAATAMTYGPARMGFGLFLPEFRSTFDMSSGTAGLVSSLGFSGFFFGLLAAYAVTARQGPGLPVVLGLLSAALGMALVATAQGLPLLATGTFFAMSSAGFSWAPFNDAVHRQVDDARRPAALSIVSTGTSLGIAAAGATALVLLLSGMSWRTAWAIFAGAAALAAAGNWMALRRLKGRFGALPSLPWRRLAQRRAVPLYVIALSFGTTTAIYISFAADRVQQNGGVPIGPVGASPALIFVSFGLFGLVGLTTGRIKAATGLAALLGLLLAGSTLSLLLIALAPVSTGGVILSAALQGAYVMMMSAVLAFWSERLFPNVPALGFTAALLAVAAGSVAGPVVAGQLSDTAGAGFTFLVTAGVSAATAVAAFPTFVVERAPSA</sequence>
<dbReference type="AlphaFoldDB" id="A0A1I5QD84"/>
<dbReference type="InterPro" id="IPR011701">
    <property type="entry name" value="MFS"/>
</dbReference>
<dbReference type="PROSITE" id="PS50850">
    <property type="entry name" value="MFS"/>
    <property type="match status" value="1"/>
</dbReference>
<dbReference type="STRING" id="441119.SAMN04488047_106186"/>
<name>A0A1I5QD84_9RHOB</name>
<protein>
    <submittedName>
        <fullName evidence="8">Predicted arabinose efflux permease, MFS family</fullName>
    </submittedName>
</protein>
<evidence type="ECO:0000256" key="3">
    <source>
        <dbReference type="ARBA" id="ARBA00022692"/>
    </source>
</evidence>
<dbReference type="InterPro" id="IPR050189">
    <property type="entry name" value="MFS_Efflux_Transporters"/>
</dbReference>
<feature type="transmembrane region" description="Helical" evidence="6">
    <location>
        <begin position="45"/>
        <end position="64"/>
    </location>
</feature>
<feature type="transmembrane region" description="Helical" evidence="6">
    <location>
        <begin position="206"/>
        <end position="226"/>
    </location>
</feature>
<gene>
    <name evidence="8" type="ORF">SAMN04488047_106186</name>
</gene>
<keyword evidence="3 6" id="KW-0812">Transmembrane</keyword>
<dbReference type="GO" id="GO:0005886">
    <property type="term" value="C:plasma membrane"/>
    <property type="evidence" value="ECO:0007669"/>
    <property type="project" value="UniProtKB-SubCell"/>
</dbReference>
<dbReference type="Proteomes" id="UP000199356">
    <property type="component" value="Unassembled WGS sequence"/>
</dbReference>
<evidence type="ECO:0000313" key="9">
    <source>
        <dbReference type="Proteomes" id="UP000199356"/>
    </source>
</evidence>